<dbReference type="RefSeq" id="WP_009532197.1">
    <property type="nucleotide sequence ID" value="NZ_CAUOLT010000005.1"/>
</dbReference>
<dbReference type="GO" id="GO:0006171">
    <property type="term" value="P:cAMP biosynthetic process"/>
    <property type="evidence" value="ECO:0007669"/>
    <property type="project" value="InterPro"/>
</dbReference>
<keyword evidence="7 10" id="KW-0067">ATP-binding</keyword>
<gene>
    <name evidence="10" type="primary">dacA</name>
    <name evidence="12" type="ORF">HMPREF9623_00363</name>
</gene>
<dbReference type="InterPro" id="IPR036888">
    <property type="entry name" value="DNA_integrity_DisA_N_sf"/>
</dbReference>
<feature type="domain" description="DAC" evidence="11">
    <location>
        <begin position="90"/>
        <end position="256"/>
    </location>
</feature>
<comment type="catalytic activity">
    <reaction evidence="1 10">
        <text>2 ATP = 3',3'-c-di-AMP + 2 diphosphate</text>
        <dbReference type="Rhea" id="RHEA:35655"/>
        <dbReference type="ChEBI" id="CHEBI:30616"/>
        <dbReference type="ChEBI" id="CHEBI:33019"/>
        <dbReference type="ChEBI" id="CHEBI:71500"/>
        <dbReference type="EC" id="2.7.7.85"/>
    </reaction>
</comment>
<dbReference type="HAMAP" id="MF_01499">
    <property type="entry name" value="DacA"/>
    <property type="match status" value="1"/>
</dbReference>
<dbReference type="PIRSF" id="PIRSF004793">
    <property type="entry name" value="UCP004793"/>
    <property type="match status" value="1"/>
</dbReference>
<name>A0AA36Y6S3_9FIRM</name>
<keyword evidence="13" id="KW-1185">Reference proteome</keyword>
<evidence type="ECO:0000256" key="6">
    <source>
        <dbReference type="ARBA" id="ARBA00022741"/>
    </source>
</evidence>
<sequence>MQLFFHNLGAGMEFIPRLTLTGIIEILIISWMTYAFLTWVMDTKAWILLRGLLLIVAFVGFCTLFHLNTILWLMGQVATIAVTALIIIFQPELRSALEQLGNRNFLVFLNSLLGDTKQESLFSAHTVNELVKASFEMGKVKTGALMVIEQKISLNDIVRTGIDIDGIVSNQLLINIFEHNTPLHDGAVVIRGNTIVSATCYLPLSESMRISKDLGTRHRAAIGVSEATDAVTIVVSEETGRVSVARSGQLRVMQTPEELRALLLSLSDAEVPTKHFTFNGWDFLKGKEKHERENTQ</sequence>
<dbReference type="InterPro" id="IPR014046">
    <property type="entry name" value="C-di-AMP_synthase"/>
</dbReference>
<keyword evidence="5 10" id="KW-0548">Nucleotidyltransferase</keyword>
<dbReference type="InterPro" id="IPR034701">
    <property type="entry name" value="CdaA"/>
</dbReference>
<protein>
    <recommendedName>
        <fullName evidence="10">Diadenylate cyclase</fullName>
        <shortName evidence="10">DAC</shortName>
        <ecNumber evidence="10">2.7.7.85</ecNumber>
    </recommendedName>
    <alternativeName>
        <fullName evidence="10">Cyclic-di-AMP synthase</fullName>
        <shortName evidence="10">c-di-AMP synthase</shortName>
    </alternativeName>
</protein>
<organism evidence="12 13">
    <name type="scientific">Stomatobaculum longum</name>
    <dbReference type="NCBI Taxonomy" id="796942"/>
    <lineage>
        <taxon>Bacteria</taxon>
        <taxon>Bacillati</taxon>
        <taxon>Bacillota</taxon>
        <taxon>Clostridia</taxon>
        <taxon>Lachnospirales</taxon>
        <taxon>Lachnospiraceae</taxon>
        <taxon>Stomatobaculum</taxon>
    </lineage>
</organism>
<comment type="caution">
    <text evidence="10">Lacks conserved residue(s) required for the propagation of feature annotation.</text>
</comment>
<evidence type="ECO:0000256" key="5">
    <source>
        <dbReference type="ARBA" id="ARBA00022695"/>
    </source>
</evidence>
<keyword evidence="4 10" id="KW-0812">Transmembrane</keyword>
<dbReference type="SUPFAM" id="SSF143597">
    <property type="entry name" value="YojJ-like"/>
    <property type="match status" value="1"/>
</dbReference>
<evidence type="ECO:0000256" key="7">
    <source>
        <dbReference type="ARBA" id="ARBA00022840"/>
    </source>
</evidence>
<comment type="subunit">
    <text evidence="10">Probably a homodimer.</text>
</comment>
<dbReference type="PANTHER" id="PTHR34185:SF1">
    <property type="entry name" value="DIADENYLATE CYCLASE"/>
    <property type="match status" value="1"/>
</dbReference>
<evidence type="ECO:0000256" key="10">
    <source>
        <dbReference type="HAMAP-Rule" id="MF_01499"/>
    </source>
</evidence>
<dbReference type="InterPro" id="IPR003390">
    <property type="entry name" value="DNA_integrity_scan_DisA_N"/>
</dbReference>
<evidence type="ECO:0000313" key="12">
    <source>
        <dbReference type="EMBL" id="EHO18179.1"/>
    </source>
</evidence>
<dbReference type="GO" id="GO:0004016">
    <property type="term" value="F:adenylate cyclase activity"/>
    <property type="evidence" value="ECO:0007669"/>
    <property type="project" value="UniProtKB-UniRule"/>
</dbReference>
<dbReference type="EC" id="2.7.7.85" evidence="10"/>
<dbReference type="GO" id="GO:0106408">
    <property type="term" value="F:diadenylate cyclase activity"/>
    <property type="evidence" value="ECO:0007669"/>
    <property type="project" value="UniProtKB-EC"/>
</dbReference>
<evidence type="ECO:0000256" key="8">
    <source>
        <dbReference type="ARBA" id="ARBA00022989"/>
    </source>
</evidence>
<evidence type="ECO:0000256" key="3">
    <source>
        <dbReference type="ARBA" id="ARBA00022679"/>
    </source>
</evidence>
<feature type="transmembrane region" description="Helical" evidence="10">
    <location>
        <begin position="20"/>
        <end position="40"/>
    </location>
</feature>
<dbReference type="Gene3D" id="3.40.1700.10">
    <property type="entry name" value="DNA integrity scanning protein, DisA, N-terminal domain"/>
    <property type="match status" value="1"/>
</dbReference>
<feature type="transmembrane region" description="Helical" evidence="10">
    <location>
        <begin position="47"/>
        <end position="66"/>
    </location>
</feature>
<dbReference type="PROSITE" id="PS51794">
    <property type="entry name" value="DAC"/>
    <property type="match status" value="1"/>
</dbReference>
<dbReference type="Pfam" id="PF02457">
    <property type="entry name" value="DAC"/>
    <property type="match status" value="1"/>
</dbReference>
<dbReference type="GeneID" id="86940155"/>
<dbReference type="NCBIfam" id="TIGR00159">
    <property type="entry name" value="diadenylate cyclase CdaA"/>
    <property type="match status" value="1"/>
</dbReference>
<evidence type="ECO:0000256" key="4">
    <source>
        <dbReference type="ARBA" id="ARBA00022692"/>
    </source>
</evidence>
<keyword evidence="9 10" id="KW-0472">Membrane</keyword>
<accession>A0AA36Y6S3</accession>
<proteinExistence type="inferred from homology"/>
<keyword evidence="6 10" id="KW-0547">Nucleotide-binding</keyword>
<dbReference type="AlphaFoldDB" id="A0AA36Y6S3"/>
<dbReference type="Proteomes" id="UP000018466">
    <property type="component" value="Unassembled WGS sequence"/>
</dbReference>
<evidence type="ECO:0000256" key="1">
    <source>
        <dbReference type="ARBA" id="ARBA00000877"/>
    </source>
</evidence>
<keyword evidence="3 10" id="KW-0808">Transferase</keyword>
<dbReference type="EMBL" id="AGEL01000003">
    <property type="protein sequence ID" value="EHO18179.1"/>
    <property type="molecule type" value="Genomic_DNA"/>
</dbReference>
<keyword evidence="2 10" id="KW-1003">Cell membrane</keyword>
<evidence type="ECO:0000256" key="9">
    <source>
        <dbReference type="ARBA" id="ARBA00023136"/>
    </source>
</evidence>
<comment type="similarity">
    <text evidence="10">Belongs to the adenylate cyclase family. DacA/CdaA subfamily.</text>
</comment>
<evidence type="ECO:0000313" key="13">
    <source>
        <dbReference type="Proteomes" id="UP000018466"/>
    </source>
</evidence>
<dbReference type="FunFam" id="3.40.1700.10:FF:000002">
    <property type="entry name" value="Diadenylate cyclase"/>
    <property type="match status" value="1"/>
</dbReference>
<keyword evidence="8 10" id="KW-1133">Transmembrane helix</keyword>
<evidence type="ECO:0000259" key="11">
    <source>
        <dbReference type="PROSITE" id="PS51794"/>
    </source>
</evidence>
<dbReference type="InterPro" id="IPR050338">
    <property type="entry name" value="DisA"/>
</dbReference>
<comment type="caution">
    <text evidence="12">The sequence shown here is derived from an EMBL/GenBank/DDBJ whole genome shotgun (WGS) entry which is preliminary data.</text>
</comment>
<reference evidence="12 13" key="1">
    <citation type="submission" date="2011-10" db="EMBL/GenBank/DDBJ databases">
        <title>The Genome Sequence of Lachnospiraceae bacterium ACC2.</title>
        <authorList>
            <consortium name="The Broad Institute Genome Sequencing Platform"/>
            <person name="Earl A."/>
            <person name="Ward D."/>
            <person name="Feldgarden M."/>
            <person name="Gevers D."/>
            <person name="Sizova M."/>
            <person name="Hazen A."/>
            <person name="Epstein S."/>
            <person name="Young S.K."/>
            <person name="Zeng Q."/>
            <person name="Gargeya S."/>
            <person name="Fitzgerald M."/>
            <person name="Haas B."/>
            <person name="Abouelleil A."/>
            <person name="Alvarado L."/>
            <person name="Arachchi H.M."/>
            <person name="Berlin A."/>
            <person name="Brown A."/>
            <person name="Chapman S.B."/>
            <person name="Chen Z."/>
            <person name="Dunbar C."/>
            <person name="Freedman E."/>
            <person name="Gearin G."/>
            <person name="Goldberg J."/>
            <person name="Griggs A."/>
            <person name="Gujja S."/>
            <person name="Heiman D."/>
            <person name="Howarth C."/>
            <person name="Larson L."/>
            <person name="Lui A."/>
            <person name="MacDonald P.J.P."/>
            <person name="Montmayeur A."/>
            <person name="Murphy C."/>
            <person name="Neiman D."/>
            <person name="Pearson M."/>
            <person name="Priest M."/>
            <person name="Roberts A."/>
            <person name="Saif S."/>
            <person name="Shea T."/>
            <person name="Shenoy N."/>
            <person name="Sisk P."/>
            <person name="Stolte C."/>
            <person name="Sykes S."/>
            <person name="Wortman J."/>
            <person name="Nusbaum C."/>
            <person name="Birren B."/>
        </authorList>
    </citation>
    <scope>NUCLEOTIDE SEQUENCE [LARGE SCALE GENOMIC DNA]</scope>
    <source>
        <strain evidence="12 13">ACC2</strain>
    </source>
</reference>
<dbReference type="GO" id="GO:0005524">
    <property type="term" value="F:ATP binding"/>
    <property type="evidence" value="ECO:0007669"/>
    <property type="project" value="UniProtKB-UniRule"/>
</dbReference>
<comment type="function">
    <text evidence="10">Catalyzes the condensation of 2 ATP molecules into cyclic di-AMP (c-di-AMP), a second messenger used to regulate differing processes in different bacteria.</text>
</comment>
<feature type="transmembrane region" description="Helical" evidence="10">
    <location>
        <begin position="72"/>
        <end position="89"/>
    </location>
</feature>
<dbReference type="PANTHER" id="PTHR34185">
    <property type="entry name" value="DIADENYLATE CYCLASE"/>
    <property type="match status" value="1"/>
</dbReference>
<evidence type="ECO:0000256" key="2">
    <source>
        <dbReference type="ARBA" id="ARBA00022475"/>
    </source>
</evidence>